<reference evidence="5 6" key="1">
    <citation type="submission" date="2019-04" db="EMBL/GenBank/DDBJ databases">
        <title>High contiguity whole genome sequence and gene annotation resource for two Venturia nashicola isolates.</title>
        <authorList>
            <person name="Prokchorchik M."/>
            <person name="Won K."/>
            <person name="Lee Y."/>
            <person name="Choi E.D."/>
            <person name="Segonzac C."/>
            <person name="Sohn K.H."/>
        </authorList>
    </citation>
    <scope>NUCLEOTIDE SEQUENCE [LARGE SCALE GENOMIC DNA]</scope>
    <source>
        <strain evidence="5 6">PRI2</strain>
    </source>
</reference>
<gene>
    <name evidence="5" type="ORF">E6O75_ATG06719</name>
</gene>
<protein>
    <submittedName>
        <fullName evidence="5">Flavo protein monooxygenase</fullName>
    </submittedName>
</protein>
<evidence type="ECO:0000313" key="5">
    <source>
        <dbReference type="EMBL" id="TID19381.1"/>
    </source>
</evidence>
<dbReference type="InterPro" id="IPR051704">
    <property type="entry name" value="FAD_aromatic-hydroxylase"/>
</dbReference>
<evidence type="ECO:0000259" key="4">
    <source>
        <dbReference type="Pfam" id="PF01494"/>
    </source>
</evidence>
<dbReference type="STRING" id="86259.A0A4Z1PDJ9"/>
<keyword evidence="3" id="KW-0560">Oxidoreductase</keyword>
<keyword evidence="6" id="KW-1185">Reference proteome</keyword>
<dbReference type="EMBL" id="SNSC02000012">
    <property type="protein sequence ID" value="TID19381.1"/>
    <property type="molecule type" value="Genomic_DNA"/>
</dbReference>
<sequence length="413" mass="45944">MAALKTSMPKLKILISGAGIAGPCLAYWLSRTRLNTSITIIERSPSPRISGQALDIHDSAIEVVKKMGLLDAVRSYSTTEEGTRFVNASGKAIAEFMAPSLTAEYEILRADLSELFLKATERMSNIRYVYGQSVESLEQTDAKVNVTFSSGSKDSFDLFVAADGAASKTRSMILNEETVKNCSQSLGMYNAFFSIPRIPSDERLWQIYNIPQGRGIMIRPHRNNTTMGAYMTIATAARGVCDQDLDDALRDGIDAKKRVLHERFNDAGWEAKRVLDGMDQAEDFYMSSATKVTLSKWTNKRAVLLGDAAWASFGATSLAIEGAYSLAGEIGKIKGTKDVPRALEKYEEVFRPIYVEKGDLPPGFPQIMFPQSWGLRVRDAFLWTVSRTGLHKLFLAYSETKTVFKLPEYDWRI</sequence>
<proteinExistence type="predicted"/>
<keyword evidence="5" id="KW-0503">Monooxygenase</keyword>
<dbReference type="PANTHER" id="PTHR46865:SF2">
    <property type="entry name" value="MONOOXYGENASE"/>
    <property type="match status" value="1"/>
</dbReference>
<organism evidence="5 6">
    <name type="scientific">Venturia nashicola</name>
    <dbReference type="NCBI Taxonomy" id="86259"/>
    <lineage>
        <taxon>Eukaryota</taxon>
        <taxon>Fungi</taxon>
        <taxon>Dikarya</taxon>
        <taxon>Ascomycota</taxon>
        <taxon>Pezizomycotina</taxon>
        <taxon>Dothideomycetes</taxon>
        <taxon>Pleosporomycetidae</taxon>
        <taxon>Venturiales</taxon>
        <taxon>Venturiaceae</taxon>
        <taxon>Venturia</taxon>
    </lineage>
</organism>
<evidence type="ECO:0000313" key="6">
    <source>
        <dbReference type="Proteomes" id="UP000298493"/>
    </source>
</evidence>
<dbReference type="GO" id="GO:0004497">
    <property type="term" value="F:monooxygenase activity"/>
    <property type="evidence" value="ECO:0007669"/>
    <property type="project" value="UniProtKB-KW"/>
</dbReference>
<dbReference type="InterPro" id="IPR036188">
    <property type="entry name" value="FAD/NAD-bd_sf"/>
</dbReference>
<comment type="caution">
    <text evidence="5">The sequence shown here is derived from an EMBL/GenBank/DDBJ whole genome shotgun (WGS) entry which is preliminary data.</text>
</comment>
<keyword evidence="2" id="KW-0274">FAD</keyword>
<evidence type="ECO:0000256" key="2">
    <source>
        <dbReference type="ARBA" id="ARBA00022827"/>
    </source>
</evidence>
<dbReference type="Gene3D" id="3.30.9.30">
    <property type="match status" value="1"/>
</dbReference>
<dbReference type="InterPro" id="IPR002938">
    <property type="entry name" value="FAD-bd"/>
</dbReference>
<evidence type="ECO:0000256" key="3">
    <source>
        <dbReference type="ARBA" id="ARBA00023002"/>
    </source>
</evidence>
<dbReference type="GO" id="GO:0071949">
    <property type="term" value="F:FAD binding"/>
    <property type="evidence" value="ECO:0007669"/>
    <property type="project" value="InterPro"/>
</dbReference>
<dbReference type="Pfam" id="PF01494">
    <property type="entry name" value="FAD_binding_3"/>
    <property type="match status" value="1"/>
</dbReference>
<feature type="domain" description="FAD-binding" evidence="4">
    <location>
        <begin position="11"/>
        <end position="312"/>
    </location>
</feature>
<accession>A0A4Z1PDJ9</accession>
<dbReference type="Gene3D" id="3.50.50.60">
    <property type="entry name" value="FAD/NAD(P)-binding domain"/>
    <property type="match status" value="1"/>
</dbReference>
<dbReference type="AlphaFoldDB" id="A0A4Z1PDJ9"/>
<dbReference type="SUPFAM" id="SSF51905">
    <property type="entry name" value="FAD/NAD(P)-binding domain"/>
    <property type="match status" value="1"/>
</dbReference>
<name>A0A4Z1PDJ9_9PEZI</name>
<keyword evidence="1" id="KW-0285">Flavoprotein</keyword>
<dbReference type="Proteomes" id="UP000298493">
    <property type="component" value="Unassembled WGS sequence"/>
</dbReference>
<dbReference type="PANTHER" id="PTHR46865">
    <property type="entry name" value="OXIDOREDUCTASE-RELATED"/>
    <property type="match status" value="1"/>
</dbReference>
<evidence type="ECO:0000256" key="1">
    <source>
        <dbReference type="ARBA" id="ARBA00022630"/>
    </source>
</evidence>